<evidence type="ECO:0008006" key="3">
    <source>
        <dbReference type="Google" id="ProtNLM"/>
    </source>
</evidence>
<name>A0A6A5AM47_APHAT</name>
<protein>
    <recommendedName>
        <fullName evidence="3">MULE transposase domain-containing protein</fullName>
    </recommendedName>
</protein>
<proteinExistence type="predicted"/>
<dbReference type="EMBL" id="VJMI01010652">
    <property type="protein sequence ID" value="KAF0755159.1"/>
    <property type="molecule type" value="Genomic_DNA"/>
</dbReference>
<evidence type="ECO:0000313" key="1">
    <source>
        <dbReference type="EMBL" id="KAF0755159.1"/>
    </source>
</evidence>
<dbReference type="Proteomes" id="UP000469452">
    <property type="component" value="Unassembled WGS sequence"/>
</dbReference>
<sequence>MYLKQSKLGIPARFLFVSDRCKGANVSYWLTNAIRIEFPESWHRFCMYHVFNNIRAKKIAVNDLDKTTIYGVADARSKDAFKSSMLTLKANLPRAYQYLVDIQPGSEGWVQ</sequence>
<reference evidence="1 2" key="1">
    <citation type="submission" date="2019-06" db="EMBL/GenBank/DDBJ databases">
        <title>Genomics analysis of Aphanomyces spp. identifies a new class of oomycete effector associated with host adaptation.</title>
        <authorList>
            <person name="Gaulin E."/>
        </authorList>
    </citation>
    <scope>NUCLEOTIDE SEQUENCE [LARGE SCALE GENOMIC DNA]</scope>
    <source>
        <strain evidence="1 2">E</strain>
    </source>
</reference>
<feature type="non-terminal residue" evidence="1">
    <location>
        <position position="111"/>
    </location>
</feature>
<gene>
    <name evidence="1" type="ORF">AaE_005065</name>
</gene>
<accession>A0A6A5AM47</accession>
<dbReference type="VEuPathDB" id="FungiDB:H257_04479"/>
<evidence type="ECO:0000313" key="2">
    <source>
        <dbReference type="Proteomes" id="UP000469452"/>
    </source>
</evidence>
<comment type="caution">
    <text evidence="1">The sequence shown here is derived from an EMBL/GenBank/DDBJ whole genome shotgun (WGS) entry which is preliminary data.</text>
</comment>
<organism evidence="1 2">
    <name type="scientific">Aphanomyces astaci</name>
    <name type="common">Crayfish plague agent</name>
    <dbReference type="NCBI Taxonomy" id="112090"/>
    <lineage>
        <taxon>Eukaryota</taxon>
        <taxon>Sar</taxon>
        <taxon>Stramenopiles</taxon>
        <taxon>Oomycota</taxon>
        <taxon>Saprolegniomycetes</taxon>
        <taxon>Saprolegniales</taxon>
        <taxon>Verrucalvaceae</taxon>
        <taxon>Aphanomyces</taxon>
    </lineage>
</organism>
<dbReference type="AlphaFoldDB" id="A0A6A5AM47"/>